<organism evidence="1 2">
    <name type="scientific">Dendrobium thyrsiflorum</name>
    <name type="common">Pinecone-like raceme dendrobium</name>
    <name type="synonym">Orchid</name>
    <dbReference type="NCBI Taxonomy" id="117978"/>
    <lineage>
        <taxon>Eukaryota</taxon>
        <taxon>Viridiplantae</taxon>
        <taxon>Streptophyta</taxon>
        <taxon>Embryophyta</taxon>
        <taxon>Tracheophyta</taxon>
        <taxon>Spermatophyta</taxon>
        <taxon>Magnoliopsida</taxon>
        <taxon>Liliopsida</taxon>
        <taxon>Asparagales</taxon>
        <taxon>Orchidaceae</taxon>
        <taxon>Epidendroideae</taxon>
        <taxon>Malaxideae</taxon>
        <taxon>Dendrobiinae</taxon>
        <taxon>Dendrobium</taxon>
    </lineage>
</organism>
<name>A0ABD0VMI1_DENTH</name>
<evidence type="ECO:0000313" key="2">
    <source>
        <dbReference type="Proteomes" id="UP001552299"/>
    </source>
</evidence>
<dbReference type="EMBL" id="JANQDX010000003">
    <property type="protein sequence ID" value="KAL0926269.1"/>
    <property type="molecule type" value="Genomic_DNA"/>
</dbReference>
<reference evidence="1 2" key="1">
    <citation type="journal article" date="2024" name="Plant Biotechnol. J.">
        <title>Dendrobium thyrsiflorum genome and its molecular insights into genes involved in important horticultural traits.</title>
        <authorList>
            <person name="Chen B."/>
            <person name="Wang J.Y."/>
            <person name="Zheng P.J."/>
            <person name="Li K.L."/>
            <person name="Liang Y.M."/>
            <person name="Chen X.F."/>
            <person name="Zhang C."/>
            <person name="Zhao X."/>
            <person name="He X."/>
            <person name="Zhang G.Q."/>
            <person name="Liu Z.J."/>
            <person name="Xu Q."/>
        </authorList>
    </citation>
    <scope>NUCLEOTIDE SEQUENCE [LARGE SCALE GENOMIC DNA]</scope>
    <source>
        <strain evidence="1">GZMU011</strain>
    </source>
</reference>
<dbReference type="Proteomes" id="UP001552299">
    <property type="component" value="Unassembled WGS sequence"/>
</dbReference>
<keyword evidence="2" id="KW-1185">Reference proteome</keyword>
<dbReference type="AlphaFoldDB" id="A0ABD0VMI1"/>
<comment type="caution">
    <text evidence="1">The sequence shown here is derived from an EMBL/GenBank/DDBJ whole genome shotgun (WGS) entry which is preliminary data.</text>
</comment>
<accession>A0ABD0VMI1</accession>
<proteinExistence type="predicted"/>
<sequence>MTCERSLGIGQGVWTELGSAWGNQDYTAREQNKQNRASNVEGLSSSFHTGVYCRKRCWLENSLLLSCTVTLTSVRRTSSGLMSKREGHMISIHDFERVYGLGSQTYIYEGKSSSSSNYSTNSQESLCSQQMANLTTELKHI</sequence>
<evidence type="ECO:0000313" key="1">
    <source>
        <dbReference type="EMBL" id="KAL0926269.1"/>
    </source>
</evidence>
<protein>
    <submittedName>
        <fullName evidence="1">Uncharacterized protein</fullName>
    </submittedName>
</protein>
<gene>
    <name evidence="1" type="ORF">M5K25_002485</name>
</gene>